<feature type="transmembrane region" description="Helical" evidence="1">
    <location>
        <begin position="213"/>
        <end position="233"/>
    </location>
</feature>
<dbReference type="AlphaFoldDB" id="A0A427Y4Q0"/>
<keyword evidence="1" id="KW-0472">Membrane</keyword>
<keyword evidence="3" id="KW-1185">Reference proteome</keyword>
<dbReference type="RefSeq" id="XP_028478837.1">
    <property type="nucleotide sequence ID" value="XM_028619865.1"/>
</dbReference>
<proteinExistence type="predicted"/>
<evidence type="ECO:0000313" key="2">
    <source>
        <dbReference type="EMBL" id="RSH86052.1"/>
    </source>
</evidence>
<dbReference type="GeneID" id="39588803"/>
<keyword evidence="1" id="KW-1133">Transmembrane helix</keyword>
<feature type="transmembrane region" description="Helical" evidence="1">
    <location>
        <begin position="254"/>
        <end position="279"/>
    </location>
</feature>
<sequence>MTRTTQYFTALSICGLVTMLHYAILHPALDAAGEMLRGPQCFQQPGVTRYPILPGWLNQLCCMLNVYFMTAYSNPDTRLVTADFGAFIICGTFISTYETFRPRSGWGSRLAAPFMALGQLATWAAAIPAYLAIDNSARPPAGTPNRPRPEGAWTALLATTLGLALPSVYLEVTHWSYLALALWQPFPLYIVALSVLLPPLLRTFGPYTPTVPIALVTLLGAAASIYARTALITGTDSSLAELFLVTNRPASSDLAYAARLLFTLDYAFSVLAIASRVILDSPLGVAVALVTVLLSAVTVGPGAGVITLWAYQELTAGSVVAHKNE</sequence>
<name>A0A427Y4Q0_9TREE</name>
<dbReference type="OrthoDB" id="10634458at2759"/>
<organism evidence="2 3">
    <name type="scientific">Apiotrichum porosum</name>
    <dbReference type="NCBI Taxonomy" id="105984"/>
    <lineage>
        <taxon>Eukaryota</taxon>
        <taxon>Fungi</taxon>
        <taxon>Dikarya</taxon>
        <taxon>Basidiomycota</taxon>
        <taxon>Agaricomycotina</taxon>
        <taxon>Tremellomycetes</taxon>
        <taxon>Trichosporonales</taxon>
        <taxon>Trichosporonaceae</taxon>
        <taxon>Apiotrichum</taxon>
    </lineage>
</organism>
<comment type="caution">
    <text evidence="2">The sequence shown here is derived from an EMBL/GenBank/DDBJ whole genome shotgun (WGS) entry which is preliminary data.</text>
</comment>
<feature type="transmembrane region" description="Helical" evidence="1">
    <location>
        <begin position="7"/>
        <end position="25"/>
    </location>
</feature>
<feature type="transmembrane region" description="Helical" evidence="1">
    <location>
        <begin position="151"/>
        <end position="170"/>
    </location>
</feature>
<feature type="transmembrane region" description="Helical" evidence="1">
    <location>
        <begin position="285"/>
        <end position="311"/>
    </location>
</feature>
<protein>
    <submittedName>
        <fullName evidence="2">Uncharacterized protein</fullName>
    </submittedName>
</protein>
<dbReference type="Proteomes" id="UP000279236">
    <property type="component" value="Unassembled WGS sequence"/>
</dbReference>
<dbReference type="EMBL" id="RSCE01000002">
    <property type="protein sequence ID" value="RSH86052.1"/>
    <property type="molecule type" value="Genomic_DNA"/>
</dbReference>
<evidence type="ECO:0000313" key="3">
    <source>
        <dbReference type="Proteomes" id="UP000279236"/>
    </source>
</evidence>
<evidence type="ECO:0000256" key="1">
    <source>
        <dbReference type="SAM" id="Phobius"/>
    </source>
</evidence>
<feature type="transmembrane region" description="Helical" evidence="1">
    <location>
        <begin position="177"/>
        <end position="201"/>
    </location>
</feature>
<accession>A0A427Y4Q0</accession>
<feature type="transmembrane region" description="Helical" evidence="1">
    <location>
        <begin position="110"/>
        <end position="131"/>
    </location>
</feature>
<gene>
    <name evidence="2" type="ORF">EHS24_004260</name>
</gene>
<reference evidence="2 3" key="1">
    <citation type="submission" date="2018-11" db="EMBL/GenBank/DDBJ databases">
        <title>Genome sequence of Apiotrichum porosum DSM 27194.</title>
        <authorList>
            <person name="Aliyu H."/>
            <person name="Gorte O."/>
            <person name="Ochsenreither K."/>
        </authorList>
    </citation>
    <scope>NUCLEOTIDE SEQUENCE [LARGE SCALE GENOMIC DNA]</scope>
    <source>
        <strain evidence="2 3">DSM 27194</strain>
    </source>
</reference>
<keyword evidence="1" id="KW-0812">Transmembrane</keyword>
<feature type="transmembrane region" description="Helical" evidence="1">
    <location>
        <begin position="79"/>
        <end position="98"/>
    </location>
</feature>